<keyword evidence="7" id="KW-1185">Reference proteome</keyword>
<protein>
    <recommendedName>
        <fullName evidence="4">Carbonic anhydrase</fullName>
        <ecNumber evidence="4">4.2.1.1</ecNumber>
    </recommendedName>
</protein>
<dbReference type="PANTHER" id="PTHR18952:SF137">
    <property type="entry name" value="CARBONIC ANHYDRASE"/>
    <property type="match status" value="1"/>
</dbReference>
<dbReference type="EC" id="4.2.1.1" evidence="4"/>
<evidence type="ECO:0000256" key="4">
    <source>
        <dbReference type="RuleBase" id="RU367011"/>
    </source>
</evidence>
<keyword evidence="3 4" id="KW-0862">Zinc</keyword>
<dbReference type="Proteomes" id="UP000007801">
    <property type="component" value="Unassembled WGS sequence"/>
</dbReference>
<feature type="domain" description="Alpha-carbonic anhydrase" evidence="5">
    <location>
        <begin position="27"/>
        <end position="289"/>
    </location>
</feature>
<dbReference type="PhylomeDB" id="B3M219"/>
<evidence type="ECO:0000256" key="1">
    <source>
        <dbReference type="ARBA" id="ARBA00010718"/>
    </source>
</evidence>
<dbReference type="GeneID" id="6499367"/>
<dbReference type="STRING" id="7217.B3M219"/>
<sequence>MHFPAFDEFYQRFLFLLPFVANFKPEIHFDYDAPETWQLTYKNCGGPQQSPIAISSRKVIPIDIPPLEFVLYDQSFVSQAVIRNNGHTADFKVPTTKFYGVKPYITGGLMLDCYEAEGVHFHWGSPTSKGSEHVLNGRRYDVEMHIVHRNNKYLTLDEAQLHSDGIAVLAVLFRVVRTPPIFYENGLHEVFSSLLHLGAYNSSYTLPENLTLDSLMSNLNRGQFYTYRGSLTTPLCSPVVLWHVFEDVLPISFNELPKFWLLRDSRNRPLVNNFRPLQPQENRAIFYRRPPPVHQFQTVQYRQQLLELPELIWL</sequence>
<dbReference type="AlphaFoldDB" id="B3M219"/>
<dbReference type="OrthoDB" id="429145at2759"/>
<dbReference type="InterPro" id="IPR036398">
    <property type="entry name" value="CA_dom_sf"/>
</dbReference>
<dbReference type="PROSITE" id="PS00162">
    <property type="entry name" value="ALPHA_CA_1"/>
    <property type="match status" value="1"/>
</dbReference>
<keyword evidence="4 6" id="KW-0456">Lyase</keyword>
<keyword evidence="2 4" id="KW-0479">Metal-binding</keyword>
<comment type="catalytic activity">
    <reaction evidence="4">
        <text>hydrogencarbonate + H(+) = CO2 + H2O</text>
        <dbReference type="Rhea" id="RHEA:10748"/>
        <dbReference type="ChEBI" id="CHEBI:15377"/>
        <dbReference type="ChEBI" id="CHEBI:15378"/>
        <dbReference type="ChEBI" id="CHEBI:16526"/>
        <dbReference type="ChEBI" id="CHEBI:17544"/>
        <dbReference type="EC" id="4.2.1.1"/>
    </reaction>
</comment>
<reference evidence="6 7" key="1">
    <citation type="journal article" date="2007" name="Nature">
        <title>Evolution of genes and genomes on the Drosophila phylogeny.</title>
        <authorList>
            <consortium name="Drosophila 12 Genomes Consortium"/>
            <person name="Clark A.G."/>
            <person name="Eisen M.B."/>
            <person name="Smith D.R."/>
            <person name="Bergman C.M."/>
            <person name="Oliver B."/>
            <person name="Markow T.A."/>
            <person name="Kaufman T.C."/>
            <person name="Kellis M."/>
            <person name="Gelbart W."/>
            <person name="Iyer V.N."/>
            <person name="Pollard D.A."/>
            <person name="Sackton T.B."/>
            <person name="Larracuente A.M."/>
            <person name="Singh N.D."/>
            <person name="Abad J.P."/>
            <person name="Abt D.N."/>
            <person name="Adryan B."/>
            <person name="Aguade M."/>
            <person name="Akashi H."/>
            <person name="Anderson W.W."/>
            <person name="Aquadro C.F."/>
            <person name="Ardell D.H."/>
            <person name="Arguello R."/>
            <person name="Artieri C.G."/>
            <person name="Barbash D.A."/>
            <person name="Barker D."/>
            <person name="Barsanti P."/>
            <person name="Batterham P."/>
            <person name="Batzoglou S."/>
            <person name="Begun D."/>
            <person name="Bhutkar A."/>
            <person name="Blanco E."/>
            <person name="Bosak S.A."/>
            <person name="Bradley R.K."/>
            <person name="Brand A.D."/>
            <person name="Brent M.R."/>
            <person name="Brooks A.N."/>
            <person name="Brown R.H."/>
            <person name="Butlin R.K."/>
            <person name="Caggese C."/>
            <person name="Calvi B.R."/>
            <person name="Bernardo de Carvalho A."/>
            <person name="Caspi A."/>
            <person name="Castrezana S."/>
            <person name="Celniker S.E."/>
            <person name="Chang J.L."/>
            <person name="Chapple C."/>
            <person name="Chatterji S."/>
            <person name="Chinwalla A."/>
            <person name="Civetta A."/>
            <person name="Clifton S.W."/>
            <person name="Comeron J.M."/>
            <person name="Costello J.C."/>
            <person name="Coyne J.A."/>
            <person name="Daub J."/>
            <person name="David R.G."/>
            <person name="Delcher A.L."/>
            <person name="Delehaunty K."/>
            <person name="Do C.B."/>
            <person name="Ebling H."/>
            <person name="Edwards K."/>
            <person name="Eickbush T."/>
            <person name="Evans J.D."/>
            <person name="Filipski A."/>
            <person name="Findeiss S."/>
            <person name="Freyhult E."/>
            <person name="Fulton L."/>
            <person name="Fulton R."/>
            <person name="Garcia A.C."/>
            <person name="Gardiner A."/>
            <person name="Garfield D.A."/>
            <person name="Garvin B.E."/>
            <person name="Gibson G."/>
            <person name="Gilbert D."/>
            <person name="Gnerre S."/>
            <person name="Godfrey J."/>
            <person name="Good R."/>
            <person name="Gotea V."/>
            <person name="Gravely B."/>
            <person name="Greenberg A.J."/>
            <person name="Griffiths-Jones S."/>
            <person name="Gross S."/>
            <person name="Guigo R."/>
            <person name="Gustafson E.A."/>
            <person name="Haerty W."/>
            <person name="Hahn M.W."/>
            <person name="Halligan D.L."/>
            <person name="Halpern A.L."/>
            <person name="Halter G.M."/>
            <person name="Han M.V."/>
            <person name="Heger A."/>
            <person name="Hillier L."/>
            <person name="Hinrichs A.S."/>
            <person name="Holmes I."/>
            <person name="Hoskins R.A."/>
            <person name="Hubisz M.J."/>
            <person name="Hultmark D."/>
            <person name="Huntley M.A."/>
            <person name="Jaffe D.B."/>
            <person name="Jagadeeshan S."/>
            <person name="Jeck W.R."/>
            <person name="Johnson J."/>
            <person name="Jones C.D."/>
            <person name="Jordan W.C."/>
            <person name="Karpen G.H."/>
            <person name="Kataoka E."/>
            <person name="Keightley P.D."/>
            <person name="Kheradpour P."/>
            <person name="Kirkness E.F."/>
            <person name="Koerich L.B."/>
            <person name="Kristiansen K."/>
            <person name="Kudrna D."/>
            <person name="Kulathinal R.J."/>
            <person name="Kumar S."/>
            <person name="Kwok R."/>
            <person name="Lander E."/>
            <person name="Langley C.H."/>
            <person name="Lapoint R."/>
            <person name="Lazzaro B.P."/>
            <person name="Lee S.J."/>
            <person name="Levesque L."/>
            <person name="Li R."/>
            <person name="Lin C.F."/>
            <person name="Lin M.F."/>
            <person name="Lindblad-Toh K."/>
            <person name="Llopart A."/>
            <person name="Long M."/>
            <person name="Low L."/>
            <person name="Lozovsky E."/>
            <person name="Lu J."/>
            <person name="Luo M."/>
            <person name="Machado C.A."/>
            <person name="Makalowski W."/>
            <person name="Marzo M."/>
            <person name="Matsuda M."/>
            <person name="Matzkin L."/>
            <person name="McAllister B."/>
            <person name="McBride C.S."/>
            <person name="McKernan B."/>
            <person name="McKernan K."/>
            <person name="Mendez-Lago M."/>
            <person name="Minx P."/>
            <person name="Mollenhauer M.U."/>
            <person name="Montooth K."/>
            <person name="Mount S.M."/>
            <person name="Mu X."/>
            <person name="Myers E."/>
            <person name="Negre B."/>
            <person name="Newfeld S."/>
            <person name="Nielsen R."/>
            <person name="Noor M.A."/>
            <person name="O'Grady P."/>
            <person name="Pachter L."/>
            <person name="Papaceit M."/>
            <person name="Parisi M.J."/>
            <person name="Parisi M."/>
            <person name="Parts L."/>
            <person name="Pedersen J.S."/>
            <person name="Pesole G."/>
            <person name="Phillippy A.M."/>
            <person name="Ponting C.P."/>
            <person name="Pop M."/>
            <person name="Porcelli D."/>
            <person name="Powell J.R."/>
            <person name="Prohaska S."/>
            <person name="Pruitt K."/>
            <person name="Puig M."/>
            <person name="Quesneville H."/>
            <person name="Ram K.R."/>
            <person name="Rand D."/>
            <person name="Rasmussen M.D."/>
            <person name="Reed L.K."/>
            <person name="Reenan R."/>
            <person name="Reily A."/>
            <person name="Remington K.A."/>
            <person name="Rieger T.T."/>
            <person name="Ritchie M.G."/>
            <person name="Robin C."/>
            <person name="Rogers Y.H."/>
            <person name="Rohde C."/>
            <person name="Rozas J."/>
            <person name="Rubenfield M.J."/>
            <person name="Ruiz A."/>
            <person name="Russo S."/>
            <person name="Salzberg S.L."/>
            <person name="Sanchez-Gracia A."/>
            <person name="Saranga D.J."/>
            <person name="Sato H."/>
            <person name="Schaeffer S.W."/>
            <person name="Schatz M.C."/>
            <person name="Schlenke T."/>
            <person name="Schwartz R."/>
            <person name="Segarra C."/>
            <person name="Singh R.S."/>
            <person name="Sirot L."/>
            <person name="Sirota M."/>
            <person name="Sisneros N.B."/>
            <person name="Smith C.D."/>
            <person name="Smith T.F."/>
            <person name="Spieth J."/>
            <person name="Stage D.E."/>
            <person name="Stark A."/>
            <person name="Stephan W."/>
            <person name="Strausberg R.L."/>
            <person name="Strempel S."/>
            <person name="Sturgill D."/>
            <person name="Sutton G."/>
            <person name="Sutton G.G."/>
            <person name="Tao W."/>
            <person name="Teichmann S."/>
            <person name="Tobari Y.N."/>
            <person name="Tomimura Y."/>
            <person name="Tsolas J.M."/>
            <person name="Valente V.L."/>
            <person name="Venter E."/>
            <person name="Venter J.C."/>
            <person name="Vicario S."/>
            <person name="Vieira F.G."/>
            <person name="Vilella A.J."/>
            <person name="Villasante A."/>
            <person name="Walenz B."/>
            <person name="Wang J."/>
            <person name="Wasserman M."/>
            <person name="Watts T."/>
            <person name="Wilson D."/>
            <person name="Wilson R.K."/>
            <person name="Wing R.A."/>
            <person name="Wolfner M.F."/>
            <person name="Wong A."/>
            <person name="Wong G.K."/>
            <person name="Wu C.I."/>
            <person name="Wu G."/>
            <person name="Yamamoto D."/>
            <person name="Yang H.P."/>
            <person name="Yang S.P."/>
            <person name="Yorke J.A."/>
            <person name="Yoshida K."/>
            <person name="Zdobnov E."/>
            <person name="Zhang P."/>
            <person name="Zhang Y."/>
            <person name="Zimin A.V."/>
            <person name="Baldwin J."/>
            <person name="Abdouelleil A."/>
            <person name="Abdulkadir J."/>
            <person name="Abebe A."/>
            <person name="Abera B."/>
            <person name="Abreu J."/>
            <person name="Acer S.C."/>
            <person name="Aftuck L."/>
            <person name="Alexander A."/>
            <person name="An P."/>
            <person name="Anderson E."/>
            <person name="Anderson S."/>
            <person name="Arachi H."/>
            <person name="Azer M."/>
            <person name="Bachantsang P."/>
            <person name="Barry A."/>
            <person name="Bayul T."/>
            <person name="Berlin A."/>
            <person name="Bessette D."/>
            <person name="Bloom T."/>
            <person name="Blye J."/>
            <person name="Boguslavskiy L."/>
            <person name="Bonnet C."/>
            <person name="Boukhgalter B."/>
            <person name="Bourzgui I."/>
            <person name="Brown A."/>
            <person name="Cahill P."/>
            <person name="Channer S."/>
            <person name="Cheshatsang Y."/>
            <person name="Chuda L."/>
            <person name="Citroen M."/>
            <person name="Collymore A."/>
            <person name="Cooke P."/>
            <person name="Costello M."/>
            <person name="D'Aco K."/>
            <person name="Daza R."/>
            <person name="De Haan G."/>
            <person name="DeGray S."/>
            <person name="DeMaso C."/>
            <person name="Dhargay N."/>
            <person name="Dooley K."/>
            <person name="Dooley E."/>
            <person name="Doricent M."/>
            <person name="Dorje P."/>
            <person name="Dorjee K."/>
            <person name="Dupes A."/>
            <person name="Elong R."/>
            <person name="Falk J."/>
            <person name="Farina A."/>
            <person name="Faro S."/>
            <person name="Ferguson D."/>
            <person name="Fisher S."/>
            <person name="Foley C.D."/>
            <person name="Franke A."/>
            <person name="Friedrich D."/>
            <person name="Gadbois L."/>
            <person name="Gearin G."/>
            <person name="Gearin C.R."/>
            <person name="Giannoukos G."/>
            <person name="Goode T."/>
            <person name="Graham J."/>
            <person name="Grandbois E."/>
            <person name="Grewal S."/>
            <person name="Gyaltsen K."/>
            <person name="Hafez N."/>
            <person name="Hagos B."/>
            <person name="Hall J."/>
            <person name="Henson C."/>
            <person name="Hollinger A."/>
            <person name="Honan T."/>
            <person name="Huard M.D."/>
            <person name="Hughes L."/>
            <person name="Hurhula B."/>
            <person name="Husby M.E."/>
            <person name="Kamat A."/>
            <person name="Kanga B."/>
            <person name="Kashin S."/>
            <person name="Khazanovich D."/>
            <person name="Kisner P."/>
            <person name="Lance K."/>
            <person name="Lara M."/>
            <person name="Lee W."/>
            <person name="Lennon N."/>
            <person name="Letendre F."/>
            <person name="LeVine R."/>
            <person name="Lipovsky A."/>
            <person name="Liu X."/>
            <person name="Liu J."/>
            <person name="Liu S."/>
            <person name="Lokyitsang T."/>
            <person name="Lokyitsang Y."/>
            <person name="Lubonja R."/>
            <person name="Lui A."/>
            <person name="MacDonald P."/>
            <person name="Magnisalis V."/>
            <person name="Maru K."/>
            <person name="Matthews C."/>
            <person name="McCusker W."/>
            <person name="McDonough S."/>
            <person name="Mehta T."/>
            <person name="Meldrim J."/>
            <person name="Meneus L."/>
            <person name="Mihai O."/>
            <person name="Mihalev A."/>
            <person name="Mihova T."/>
            <person name="Mittelman R."/>
            <person name="Mlenga V."/>
            <person name="Montmayeur A."/>
            <person name="Mulrain L."/>
            <person name="Navidi A."/>
            <person name="Naylor J."/>
            <person name="Negash T."/>
            <person name="Nguyen T."/>
            <person name="Nguyen N."/>
            <person name="Nicol R."/>
            <person name="Norbu C."/>
            <person name="Norbu N."/>
            <person name="Novod N."/>
            <person name="O'Neill B."/>
            <person name="Osman S."/>
            <person name="Markiewicz E."/>
            <person name="Oyono O.L."/>
            <person name="Patti C."/>
            <person name="Phunkhang P."/>
            <person name="Pierre F."/>
            <person name="Priest M."/>
            <person name="Raghuraman S."/>
            <person name="Rege F."/>
            <person name="Reyes R."/>
            <person name="Rise C."/>
            <person name="Rogov P."/>
            <person name="Ross K."/>
            <person name="Ryan E."/>
            <person name="Settipalli S."/>
            <person name="Shea T."/>
            <person name="Sherpa N."/>
            <person name="Shi L."/>
            <person name="Shih D."/>
            <person name="Sparrow T."/>
            <person name="Spaulding J."/>
            <person name="Stalker J."/>
            <person name="Stange-Thomann N."/>
            <person name="Stavropoulos S."/>
            <person name="Stone C."/>
            <person name="Strader C."/>
            <person name="Tesfaye S."/>
            <person name="Thomson T."/>
            <person name="Thoulutsang Y."/>
            <person name="Thoulutsang D."/>
            <person name="Topham K."/>
            <person name="Topping I."/>
            <person name="Tsamla T."/>
            <person name="Vassiliev H."/>
            <person name="Vo A."/>
            <person name="Wangchuk T."/>
            <person name="Wangdi T."/>
            <person name="Weiand M."/>
            <person name="Wilkinson J."/>
            <person name="Wilson A."/>
            <person name="Yadav S."/>
            <person name="Young G."/>
            <person name="Yu Q."/>
            <person name="Zembek L."/>
            <person name="Zhong D."/>
            <person name="Zimmer A."/>
            <person name="Zwirko Z."/>
            <person name="Jaffe D.B."/>
            <person name="Alvarez P."/>
            <person name="Brockman W."/>
            <person name="Butler J."/>
            <person name="Chin C."/>
            <person name="Gnerre S."/>
            <person name="Grabherr M."/>
            <person name="Kleber M."/>
            <person name="Mauceli E."/>
            <person name="MacCallum I."/>
        </authorList>
    </citation>
    <scope>NUCLEOTIDE SEQUENCE [LARGE SCALE GENOMIC DNA]</scope>
    <source>
        <strain evidence="7">Tucson 14024-0371.13</strain>
    </source>
</reference>
<dbReference type="SMART" id="SM01057">
    <property type="entry name" value="Carb_anhydrase"/>
    <property type="match status" value="1"/>
</dbReference>
<dbReference type="GO" id="GO:0005737">
    <property type="term" value="C:cytoplasm"/>
    <property type="evidence" value="ECO:0007669"/>
    <property type="project" value="TreeGrafter"/>
</dbReference>
<dbReference type="InterPro" id="IPR023561">
    <property type="entry name" value="Carbonic_anhydrase_a-class"/>
</dbReference>
<organism evidence="6 7">
    <name type="scientific">Drosophila ananassae</name>
    <name type="common">Fruit fly</name>
    <dbReference type="NCBI Taxonomy" id="7217"/>
    <lineage>
        <taxon>Eukaryota</taxon>
        <taxon>Metazoa</taxon>
        <taxon>Ecdysozoa</taxon>
        <taxon>Arthropoda</taxon>
        <taxon>Hexapoda</taxon>
        <taxon>Insecta</taxon>
        <taxon>Pterygota</taxon>
        <taxon>Neoptera</taxon>
        <taxon>Endopterygota</taxon>
        <taxon>Diptera</taxon>
        <taxon>Brachycera</taxon>
        <taxon>Muscomorpha</taxon>
        <taxon>Ephydroidea</taxon>
        <taxon>Drosophilidae</taxon>
        <taxon>Drosophila</taxon>
        <taxon>Sophophora</taxon>
    </lineage>
</organism>
<evidence type="ECO:0000313" key="7">
    <source>
        <dbReference type="Proteomes" id="UP000007801"/>
    </source>
</evidence>
<dbReference type="SMR" id="B3M219"/>
<dbReference type="InParanoid" id="B3M219"/>
<evidence type="ECO:0000256" key="3">
    <source>
        <dbReference type="ARBA" id="ARBA00022833"/>
    </source>
</evidence>
<dbReference type="GO" id="GO:0008270">
    <property type="term" value="F:zinc ion binding"/>
    <property type="evidence" value="ECO:0007669"/>
    <property type="project" value="UniProtKB-UniRule"/>
</dbReference>
<dbReference type="KEGG" id="dan:6499367"/>
<dbReference type="Pfam" id="PF00194">
    <property type="entry name" value="Carb_anhydrase"/>
    <property type="match status" value="1"/>
</dbReference>
<comment type="function">
    <text evidence="4">Reversible hydration of carbon dioxide.</text>
</comment>
<accession>B3M219</accession>
<dbReference type="Gene3D" id="3.10.200.10">
    <property type="entry name" value="Alpha carbonic anhydrase"/>
    <property type="match status" value="1"/>
</dbReference>
<dbReference type="InterPro" id="IPR001148">
    <property type="entry name" value="CA_dom"/>
</dbReference>
<dbReference type="PROSITE" id="PS51144">
    <property type="entry name" value="ALPHA_CA_2"/>
    <property type="match status" value="1"/>
</dbReference>
<dbReference type="OMA" id="FWQLRDR"/>
<gene>
    <name evidence="6" type="primary">Dana\GF16571</name>
    <name evidence="6" type="synonym">dana_GLEANR_17840</name>
    <name evidence="6" type="ORF">GF16571</name>
</gene>
<proteinExistence type="inferred from homology"/>
<comment type="cofactor">
    <cofactor evidence="4">
        <name>Zn(2+)</name>
        <dbReference type="ChEBI" id="CHEBI:29105"/>
    </cofactor>
</comment>
<dbReference type="eggNOG" id="KOG0382">
    <property type="taxonomic scope" value="Eukaryota"/>
</dbReference>
<evidence type="ECO:0000259" key="5">
    <source>
        <dbReference type="PROSITE" id="PS51144"/>
    </source>
</evidence>
<evidence type="ECO:0000256" key="2">
    <source>
        <dbReference type="ARBA" id="ARBA00022723"/>
    </source>
</evidence>
<dbReference type="PANTHER" id="PTHR18952">
    <property type="entry name" value="CARBONIC ANHYDRASE"/>
    <property type="match status" value="1"/>
</dbReference>
<dbReference type="CTD" id="42625"/>
<name>B3M219_DROAN</name>
<dbReference type="FunCoup" id="B3M219">
    <property type="interactions" value="27"/>
</dbReference>
<dbReference type="HOGENOM" id="CLU_039326_2_0_1"/>
<dbReference type="CDD" id="cd00326">
    <property type="entry name" value="alpha_CA"/>
    <property type="match status" value="1"/>
</dbReference>
<evidence type="ECO:0000313" key="6">
    <source>
        <dbReference type="EMBL" id="EDV43343.1"/>
    </source>
</evidence>
<dbReference type="EMBL" id="CH902617">
    <property type="protein sequence ID" value="EDV43343.1"/>
    <property type="molecule type" value="Genomic_DNA"/>
</dbReference>
<dbReference type="InterPro" id="IPR018338">
    <property type="entry name" value="Carbonic_anhydrase_a-class_CS"/>
</dbReference>
<comment type="similarity">
    <text evidence="1 4">Belongs to the alpha-carbonic anhydrase family.</text>
</comment>
<dbReference type="SUPFAM" id="SSF51069">
    <property type="entry name" value="Carbonic anhydrase"/>
    <property type="match status" value="1"/>
</dbReference>
<dbReference type="GO" id="GO:0004089">
    <property type="term" value="F:carbonate dehydratase activity"/>
    <property type="evidence" value="ECO:0007669"/>
    <property type="project" value="UniProtKB-UniRule"/>
</dbReference>